<sequence>MARTRSSIVCCPGWRSQREREREKARAREPPGHYSEHVGVYEWAIVDFAAQFNAAEEKAVLRSETFRLGSYDWQLQCSDDLESDDSDDEHEAVNEHIVRDPLFHLERIITKPQEQLRPTAAGGCSRLPPASAWCRVAICNHDDPVKDFRIYAEHRFGRGHSRRHCVESYGPEHALLLATITKPGSGFLRPDDGALVVRLELWLEPPPPCAYPATLPEDLCPVHRKAAAGAAVASAAGGGLQAAGNTAGGAGAAATSSDAAAAGPSTSSAVAAAAGKPPGTAGAGAAAAPGAASEVRAGVRATAAACSRSCYCGEAAAGLSADLLWLLQHAESTSDATITAFTTRPPWESSGGADAAGAQGPGGGPAAATAVGLVASGSGQRGSEAEIACSSAAGSGGAVSGSDLTVPATSVTPAPAAEAPASNAAALGVSRRTFPVHRGILAARCPYFRALFDSGMADSGTRDLTLPDTHPAALEALLGYLYGGRLELPSRELARSCLQLADVLLLQPAADMLTRHLVATASPDSFVADLLLASGLGGEGEGGQTQLLTGLLGRYPGFVEELEEGDMEALAAAQPGLMLRLHQALVGNGSSGGGGAAGCGAVSGGKRMRTH</sequence>
<dbReference type="GO" id="GO:0031625">
    <property type="term" value="F:ubiquitin protein ligase binding"/>
    <property type="evidence" value="ECO:0000318"/>
    <property type="project" value="GO_Central"/>
</dbReference>
<protein>
    <recommendedName>
        <fullName evidence="3">BTB domain-containing protein</fullName>
    </recommendedName>
</protein>
<dbReference type="Gene3D" id="2.60.210.10">
    <property type="entry name" value="Apoptosis, Tumor Necrosis Factor Receptor Associated Protein 2, Chain A"/>
    <property type="match status" value="1"/>
</dbReference>
<name>A0A2K3CNY4_CHLRE</name>
<reference evidence="4 5" key="1">
    <citation type="journal article" date="2007" name="Science">
        <title>The Chlamydomonas genome reveals the evolution of key animal and plant functions.</title>
        <authorList>
            <person name="Merchant S.S."/>
            <person name="Prochnik S.E."/>
            <person name="Vallon O."/>
            <person name="Harris E.H."/>
            <person name="Karpowicz S.J."/>
            <person name="Witman G.B."/>
            <person name="Terry A."/>
            <person name="Salamov A."/>
            <person name="Fritz-Laylin L.K."/>
            <person name="Marechal-Drouard L."/>
            <person name="Marshall W.F."/>
            <person name="Qu L.H."/>
            <person name="Nelson D.R."/>
            <person name="Sanderfoot A.A."/>
            <person name="Spalding M.H."/>
            <person name="Kapitonov V.V."/>
            <person name="Ren Q."/>
            <person name="Ferris P."/>
            <person name="Lindquist E."/>
            <person name="Shapiro H."/>
            <person name="Lucas S.M."/>
            <person name="Grimwood J."/>
            <person name="Schmutz J."/>
            <person name="Cardol P."/>
            <person name="Cerutti H."/>
            <person name="Chanfreau G."/>
            <person name="Chen C.L."/>
            <person name="Cognat V."/>
            <person name="Croft M.T."/>
            <person name="Dent R."/>
            <person name="Dutcher S."/>
            <person name="Fernandez E."/>
            <person name="Fukuzawa H."/>
            <person name="Gonzalez-Ballester D."/>
            <person name="Gonzalez-Halphen D."/>
            <person name="Hallmann A."/>
            <person name="Hanikenne M."/>
            <person name="Hippler M."/>
            <person name="Inwood W."/>
            <person name="Jabbari K."/>
            <person name="Kalanon M."/>
            <person name="Kuras R."/>
            <person name="Lefebvre P.A."/>
            <person name="Lemaire S.D."/>
            <person name="Lobanov A.V."/>
            <person name="Lohr M."/>
            <person name="Manuell A."/>
            <person name="Meier I."/>
            <person name="Mets L."/>
            <person name="Mittag M."/>
            <person name="Mittelmeier T."/>
            <person name="Moroney J.V."/>
            <person name="Moseley J."/>
            <person name="Napoli C."/>
            <person name="Nedelcu A.M."/>
            <person name="Niyogi K."/>
            <person name="Novoselov S.V."/>
            <person name="Paulsen I.T."/>
            <person name="Pazour G."/>
            <person name="Purton S."/>
            <person name="Ral J.P."/>
            <person name="Riano-Pachon D.M."/>
            <person name="Riekhof W."/>
            <person name="Rymarquis L."/>
            <person name="Schroda M."/>
            <person name="Stern D."/>
            <person name="Umen J."/>
            <person name="Willows R."/>
            <person name="Wilson N."/>
            <person name="Zimmer S.L."/>
            <person name="Allmer J."/>
            <person name="Balk J."/>
            <person name="Bisova K."/>
            <person name="Chen C.J."/>
            <person name="Elias M."/>
            <person name="Gendler K."/>
            <person name="Hauser C."/>
            <person name="Lamb M.R."/>
            <person name="Ledford H."/>
            <person name="Long J.C."/>
            <person name="Minagawa J."/>
            <person name="Page M.D."/>
            <person name="Pan J."/>
            <person name="Pootakham W."/>
            <person name="Roje S."/>
            <person name="Rose A."/>
            <person name="Stahlberg E."/>
            <person name="Terauchi A.M."/>
            <person name="Yang P."/>
            <person name="Ball S."/>
            <person name="Bowler C."/>
            <person name="Dieckmann C.L."/>
            <person name="Gladyshev V.N."/>
            <person name="Green P."/>
            <person name="Jorgensen R."/>
            <person name="Mayfield S."/>
            <person name="Mueller-Roeber B."/>
            <person name="Rajamani S."/>
            <person name="Sayre R.T."/>
            <person name="Brokstein P."/>
            <person name="Dubchak I."/>
            <person name="Goodstein D."/>
            <person name="Hornick L."/>
            <person name="Huang Y.W."/>
            <person name="Jhaveri J."/>
            <person name="Luo Y."/>
            <person name="Martinez D."/>
            <person name="Ngau W.C."/>
            <person name="Otillar B."/>
            <person name="Poliakov A."/>
            <person name="Porter A."/>
            <person name="Szajkowski L."/>
            <person name="Werner G."/>
            <person name="Zhou K."/>
            <person name="Grigoriev I.V."/>
            <person name="Rokhsar D.S."/>
            <person name="Grossman A.R."/>
        </authorList>
    </citation>
    <scope>NUCLEOTIDE SEQUENCE [LARGE SCALE GENOMIC DNA]</scope>
    <source>
        <strain evidence="5">CC-503</strain>
    </source>
</reference>
<dbReference type="SUPFAM" id="SSF54695">
    <property type="entry name" value="POZ domain"/>
    <property type="match status" value="1"/>
</dbReference>
<dbReference type="Pfam" id="PF00651">
    <property type="entry name" value="BTB"/>
    <property type="match status" value="1"/>
</dbReference>
<dbReference type="InterPro" id="IPR000210">
    <property type="entry name" value="BTB/POZ_dom"/>
</dbReference>
<dbReference type="GO" id="GO:0043161">
    <property type="term" value="P:proteasome-mediated ubiquitin-dependent protein catabolic process"/>
    <property type="evidence" value="ECO:0000318"/>
    <property type="project" value="GO_Central"/>
</dbReference>
<accession>A0A2K3CNY4</accession>
<dbReference type="EMBL" id="CM008978">
    <property type="protein sequence ID" value="PNW69978.1"/>
    <property type="molecule type" value="Genomic_DNA"/>
</dbReference>
<keyword evidence="5" id="KW-1185">Reference proteome</keyword>
<dbReference type="InterPro" id="IPR008974">
    <property type="entry name" value="TRAF-like"/>
</dbReference>
<dbReference type="PROSITE" id="PS50097">
    <property type="entry name" value="BTB"/>
    <property type="match status" value="1"/>
</dbReference>
<dbReference type="CDD" id="cd18186">
    <property type="entry name" value="BTB_POZ_ZBTB_KLHL-like"/>
    <property type="match status" value="1"/>
</dbReference>
<dbReference type="Proteomes" id="UP000006906">
    <property type="component" value="Chromosome 17"/>
</dbReference>
<organism evidence="4 5">
    <name type="scientific">Chlamydomonas reinhardtii</name>
    <name type="common">Chlamydomonas smithii</name>
    <dbReference type="NCBI Taxonomy" id="3055"/>
    <lineage>
        <taxon>Eukaryota</taxon>
        <taxon>Viridiplantae</taxon>
        <taxon>Chlorophyta</taxon>
        <taxon>core chlorophytes</taxon>
        <taxon>Chlorophyceae</taxon>
        <taxon>CS clade</taxon>
        <taxon>Chlamydomonadales</taxon>
        <taxon>Chlamydomonadaceae</taxon>
        <taxon>Chlamydomonas</taxon>
    </lineage>
</organism>
<dbReference type="GeneID" id="66056894"/>
<evidence type="ECO:0000256" key="1">
    <source>
        <dbReference type="ARBA" id="ARBA00004906"/>
    </source>
</evidence>
<dbReference type="GO" id="GO:0005737">
    <property type="term" value="C:cytoplasm"/>
    <property type="evidence" value="ECO:0000318"/>
    <property type="project" value="GO_Central"/>
</dbReference>
<feature type="domain" description="BTB" evidence="3">
    <location>
        <begin position="423"/>
        <end position="490"/>
    </location>
</feature>
<evidence type="ECO:0000313" key="4">
    <source>
        <dbReference type="EMBL" id="PNW69978.1"/>
    </source>
</evidence>
<feature type="region of interest" description="Disordered" evidence="2">
    <location>
        <begin position="592"/>
        <end position="611"/>
    </location>
</feature>
<dbReference type="GO" id="GO:0030162">
    <property type="term" value="P:regulation of proteolysis"/>
    <property type="evidence" value="ECO:0000318"/>
    <property type="project" value="GO_Central"/>
</dbReference>
<dbReference type="Gene3D" id="3.30.710.10">
    <property type="entry name" value="Potassium Channel Kv1.1, Chain A"/>
    <property type="match status" value="1"/>
</dbReference>
<evidence type="ECO:0000259" key="3">
    <source>
        <dbReference type="PROSITE" id="PS50097"/>
    </source>
</evidence>
<dbReference type="ExpressionAtlas" id="A0A2K3CNY4">
    <property type="expression patterns" value="baseline"/>
</dbReference>
<dbReference type="KEGG" id="cre:CHLRE_17g700600v5"/>
<dbReference type="SMART" id="SM00225">
    <property type="entry name" value="BTB"/>
    <property type="match status" value="1"/>
</dbReference>
<dbReference type="OrthoDB" id="6134519at2759"/>
<dbReference type="RefSeq" id="XP_042914367.1">
    <property type="nucleotide sequence ID" value="XM_043071908.1"/>
</dbReference>
<gene>
    <name evidence="4" type="ORF">CHLRE_17g700600v5</name>
</gene>
<feature type="region of interest" description="Disordered" evidence="2">
    <location>
        <begin position="343"/>
        <end position="366"/>
    </location>
</feature>
<dbReference type="InterPro" id="IPR011333">
    <property type="entry name" value="SKP1/BTB/POZ_sf"/>
</dbReference>
<proteinExistence type="predicted"/>
<evidence type="ECO:0000313" key="5">
    <source>
        <dbReference type="Proteomes" id="UP000006906"/>
    </source>
</evidence>
<feature type="compositionally biased region" description="Low complexity" evidence="2">
    <location>
        <begin position="349"/>
        <end position="358"/>
    </location>
</feature>
<dbReference type="AlphaFoldDB" id="A0A2K3CNY4"/>
<dbReference type="STRING" id="3055.A0A2K3CNY4"/>
<dbReference type="InParanoid" id="A0A2K3CNY4"/>
<dbReference type="PANTHER" id="PTHR24413">
    <property type="entry name" value="SPECKLE-TYPE POZ PROTEIN"/>
    <property type="match status" value="1"/>
</dbReference>
<comment type="pathway">
    <text evidence="1">Protein modification; protein ubiquitination.</text>
</comment>
<dbReference type="Gramene" id="PNW69978">
    <property type="protein sequence ID" value="PNW69978"/>
    <property type="gene ID" value="CHLRE_17g700600v5"/>
</dbReference>
<evidence type="ECO:0000256" key="2">
    <source>
        <dbReference type="SAM" id="MobiDB-lite"/>
    </source>
</evidence>
<feature type="compositionally biased region" description="Gly residues" evidence="2">
    <location>
        <begin position="592"/>
        <end position="603"/>
    </location>
</feature>